<keyword evidence="3" id="KW-1185">Reference proteome</keyword>
<comment type="caution">
    <text evidence="2">The sequence shown here is derived from an EMBL/GenBank/DDBJ whole genome shotgun (WGS) entry which is preliminary data.</text>
</comment>
<dbReference type="Proteomes" id="UP001189429">
    <property type="component" value="Unassembled WGS sequence"/>
</dbReference>
<feature type="non-terminal residue" evidence="2">
    <location>
        <position position="110"/>
    </location>
</feature>
<sequence>PAAAAPLRRPRGRGAPRARRGGPRTGTSTAFSFQDDFELAEIGSTRPPCGREALLAGMSARLDEHRAAAERDLHTARQLRSEAASFALCVERLRERLRSARASLGQPAQA</sequence>
<feature type="region of interest" description="Disordered" evidence="1">
    <location>
        <begin position="1"/>
        <end position="30"/>
    </location>
</feature>
<accession>A0ABN9Y2M0</accession>
<protein>
    <submittedName>
        <fullName evidence="2">Uncharacterized protein</fullName>
    </submittedName>
</protein>
<gene>
    <name evidence="2" type="ORF">PCOR1329_LOCUS81823</name>
</gene>
<evidence type="ECO:0000313" key="2">
    <source>
        <dbReference type="EMBL" id="CAK0906542.1"/>
    </source>
</evidence>
<feature type="non-terminal residue" evidence="2">
    <location>
        <position position="1"/>
    </location>
</feature>
<name>A0ABN9Y2M0_9DINO</name>
<feature type="compositionally biased region" description="Basic residues" evidence="1">
    <location>
        <begin position="8"/>
        <end position="22"/>
    </location>
</feature>
<evidence type="ECO:0000256" key="1">
    <source>
        <dbReference type="SAM" id="MobiDB-lite"/>
    </source>
</evidence>
<proteinExistence type="predicted"/>
<dbReference type="EMBL" id="CAUYUJ010021706">
    <property type="protein sequence ID" value="CAK0906542.1"/>
    <property type="molecule type" value="Genomic_DNA"/>
</dbReference>
<organism evidence="2 3">
    <name type="scientific">Prorocentrum cordatum</name>
    <dbReference type="NCBI Taxonomy" id="2364126"/>
    <lineage>
        <taxon>Eukaryota</taxon>
        <taxon>Sar</taxon>
        <taxon>Alveolata</taxon>
        <taxon>Dinophyceae</taxon>
        <taxon>Prorocentrales</taxon>
        <taxon>Prorocentraceae</taxon>
        <taxon>Prorocentrum</taxon>
    </lineage>
</organism>
<evidence type="ECO:0000313" key="3">
    <source>
        <dbReference type="Proteomes" id="UP001189429"/>
    </source>
</evidence>
<reference evidence="2" key="1">
    <citation type="submission" date="2023-10" db="EMBL/GenBank/DDBJ databases">
        <authorList>
            <person name="Chen Y."/>
            <person name="Shah S."/>
            <person name="Dougan E. K."/>
            <person name="Thang M."/>
            <person name="Chan C."/>
        </authorList>
    </citation>
    <scope>NUCLEOTIDE SEQUENCE [LARGE SCALE GENOMIC DNA]</scope>
</reference>